<name>A0ABS2USF8_9ACTN</name>
<evidence type="ECO:0000313" key="3">
    <source>
        <dbReference type="Proteomes" id="UP000664109"/>
    </source>
</evidence>
<dbReference type="Proteomes" id="UP000664109">
    <property type="component" value="Unassembled WGS sequence"/>
</dbReference>
<feature type="domain" description="Enoyl reductase (ER)" evidence="1">
    <location>
        <begin position="10"/>
        <end position="312"/>
    </location>
</feature>
<gene>
    <name evidence="2" type="ORF">JE024_16900</name>
</gene>
<dbReference type="SMART" id="SM00829">
    <property type="entry name" value="PKS_ER"/>
    <property type="match status" value="1"/>
</dbReference>
<dbReference type="CDD" id="cd05289">
    <property type="entry name" value="MDR_like_2"/>
    <property type="match status" value="1"/>
</dbReference>
<evidence type="ECO:0000259" key="1">
    <source>
        <dbReference type="SMART" id="SM00829"/>
    </source>
</evidence>
<evidence type="ECO:0000313" key="2">
    <source>
        <dbReference type="EMBL" id="MBM9620389.1"/>
    </source>
</evidence>
<sequence>MRAVTVSAYGAEPELVQLPKPEPGEGEIVVKVEYAALNPADWRAAAGAADPSSAEAAFPLVIGTDFAGRVDVVGPGDNRFRVGDAVFGLAVGPVHAGSYAEYVSVHQDGPVALVPGGLALRSAAALPTAGTAAAQVLAISGVRPGGSLLVVGAAGGVGSRLTRLAAARGIEVIAVVRGDERRRMGDLGARTTVDATAAEVTEAVRGARPEGVDGVADLVSDTADDFARHAALARPGAVAVATRPGASPGALPGGVEGVAYRMQPSAALLEALATAAAEGLLEVPFDAELPLEKAPDALAQNRAGGARGKTVFALRGV</sequence>
<accession>A0ABS2USF8</accession>
<dbReference type="Gene3D" id="3.90.180.10">
    <property type="entry name" value="Medium-chain alcohol dehydrogenases, catalytic domain"/>
    <property type="match status" value="1"/>
</dbReference>
<dbReference type="RefSeq" id="WP_205374387.1">
    <property type="nucleotide sequence ID" value="NZ_JAFEJA010000001.1"/>
</dbReference>
<keyword evidence="3" id="KW-1185">Reference proteome</keyword>
<dbReference type="InterPro" id="IPR020843">
    <property type="entry name" value="ER"/>
</dbReference>
<dbReference type="Pfam" id="PF13602">
    <property type="entry name" value="ADH_zinc_N_2"/>
    <property type="match status" value="1"/>
</dbReference>
<dbReference type="PANTHER" id="PTHR44013">
    <property type="entry name" value="ZINC-TYPE ALCOHOL DEHYDROGENASE-LIKE PROTEIN C16A3.02C"/>
    <property type="match status" value="1"/>
</dbReference>
<dbReference type="InterPro" id="IPR052733">
    <property type="entry name" value="Chloroplast_QOR"/>
</dbReference>
<protein>
    <submittedName>
        <fullName evidence="2">NADP-dependent oxidoreductase</fullName>
    </submittedName>
</protein>
<dbReference type="PANTHER" id="PTHR44013:SF1">
    <property type="entry name" value="ZINC-TYPE ALCOHOL DEHYDROGENASE-LIKE PROTEIN C16A3.02C"/>
    <property type="match status" value="1"/>
</dbReference>
<dbReference type="SUPFAM" id="SSF50129">
    <property type="entry name" value="GroES-like"/>
    <property type="match status" value="1"/>
</dbReference>
<proteinExistence type="predicted"/>
<dbReference type="InterPro" id="IPR013154">
    <property type="entry name" value="ADH-like_N"/>
</dbReference>
<dbReference type="Gene3D" id="3.40.50.720">
    <property type="entry name" value="NAD(P)-binding Rossmann-like Domain"/>
    <property type="match status" value="1"/>
</dbReference>
<dbReference type="InterPro" id="IPR011032">
    <property type="entry name" value="GroES-like_sf"/>
</dbReference>
<organism evidence="2 3">
    <name type="scientific">Streptomyces zhihengii</name>
    <dbReference type="NCBI Taxonomy" id="1818004"/>
    <lineage>
        <taxon>Bacteria</taxon>
        <taxon>Bacillati</taxon>
        <taxon>Actinomycetota</taxon>
        <taxon>Actinomycetes</taxon>
        <taxon>Kitasatosporales</taxon>
        <taxon>Streptomycetaceae</taxon>
        <taxon>Streptomyces</taxon>
    </lineage>
</organism>
<dbReference type="InterPro" id="IPR036291">
    <property type="entry name" value="NAD(P)-bd_dom_sf"/>
</dbReference>
<dbReference type="SUPFAM" id="SSF51735">
    <property type="entry name" value="NAD(P)-binding Rossmann-fold domains"/>
    <property type="match status" value="1"/>
</dbReference>
<dbReference type="Pfam" id="PF08240">
    <property type="entry name" value="ADH_N"/>
    <property type="match status" value="1"/>
</dbReference>
<reference evidence="2 3" key="1">
    <citation type="journal article" date="2016" name="Arch. Microbiol.">
        <title>Streptomyces zhihengii sp. nov., isolated from rhizospheric soil of Psammosilene tunicoides.</title>
        <authorList>
            <person name="Huang M.J."/>
            <person name="Fei J.J."/>
            <person name="Salam N."/>
            <person name="Kim C.J."/>
            <person name="Hozzein W.N."/>
            <person name="Xiao M."/>
            <person name="Huang H.Q."/>
            <person name="Li W.J."/>
        </authorList>
    </citation>
    <scope>NUCLEOTIDE SEQUENCE [LARGE SCALE GENOMIC DNA]</scope>
    <source>
        <strain evidence="2 3">YIM T102</strain>
    </source>
</reference>
<dbReference type="EMBL" id="JAFEJA010000001">
    <property type="protein sequence ID" value="MBM9620389.1"/>
    <property type="molecule type" value="Genomic_DNA"/>
</dbReference>
<comment type="caution">
    <text evidence="2">The sequence shown here is derived from an EMBL/GenBank/DDBJ whole genome shotgun (WGS) entry which is preliminary data.</text>
</comment>